<evidence type="ECO:0000313" key="3">
    <source>
        <dbReference type="Proteomes" id="UP000256970"/>
    </source>
</evidence>
<dbReference type="EMBL" id="FNXT01000138">
    <property type="protein sequence ID" value="SZX61365.1"/>
    <property type="molecule type" value="Genomic_DNA"/>
</dbReference>
<protein>
    <submittedName>
        <fullName evidence="2">Uncharacterized protein</fullName>
    </submittedName>
</protein>
<proteinExistence type="predicted"/>
<reference evidence="2 3" key="1">
    <citation type="submission" date="2016-10" db="EMBL/GenBank/DDBJ databases">
        <authorList>
            <person name="Cai Z."/>
        </authorList>
    </citation>
    <scope>NUCLEOTIDE SEQUENCE [LARGE SCALE GENOMIC DNA]</scope>
</reference>
<dbReference type="AlphaFoldDB" id="A0A383V6Z5"/>
<accession>A0A383V6Z5</accession>
<gene>
    <name evidence="2" type="ORF">BQ4739_LOCUS1865</name>
</gene>
<keyword evidence="3" id="KW-1185">Reference proteome</keyword>
<name>A0A383V6Z5_TETOB</name>
<evidence type="ECO:0000256" key="1">
    <source>
        <dbReference type="SAM" id="Coils"/>
    </source>
</evidence>
<keyword evidence="1" id="KW-0175">Coiled coil</keyword>
<dbReference type="Proteomes" id="UP000256970">
    <property type="component" value="Unassembled WGS sequence"/>
</dbReference>
<organism evidence="2 3">
    <name type="scientific">Tetradesmus obliquus</name>
    <name type="common">Green alga</name>
    <name type="synonym">Acutodesmus obliquus</name>
    <dbReference type="NCBI Taxonomy" id="3088"/>
    <lineage>
        <taxon>Eukaryota</taxon>
        <taxon>Viridiplantae</taxon>
        <taxon>Chlorophyta</taxon>
        <taxon>core chlorophytes</taxon>
        <taxon>Chlorophyceae</taxon>
        <taxon>CS clade</taxon>
        <taxon>Sphaeropleales</taxon>
        <taxon>Scenedesmaceae</taxon>
        <taxon>Tetradesmus</taxon>
    </lineage>
</organism>
<evidence type="ECO:0000313" key="2">
    <source>
        <dbReference type="EMBL" id="SZX61365.1"/>
    </source>
</evidence>
<sequence>MRVLVSSALGRQAVAAHESYWARVVHALRNELWILWVAHGGGVDEAADAYLRSYPVTDILLAAARAAAAAGEEPPCLQHLLRGLKEASEDPLVMEGQHPGFSAVPAQLRWLICQSCSIAGSYRAGQMALVALKPALVQLLQQLPPGEDPAVLESVLAAAEAAVQDVRDELQQAQMAVQQACRDAAETHIPCRAAVRQLALFDACMQRVATKEARAAQLEQHLQRATACADNV</sequence>
<feature type="coiled-coil region" evidence="1">
    <location>
        <begin position="156"/>
        <end position="183"/>
    </location>
</feature>